<dbReference type="AlphaFoldDB" id="A0A1X1Y5L5"/>
<feature type="domain" description="ParB-like N-terminal" evidence="2">
    <location>
        <begin position="25"/>
        <end position="119"/>
    </location>
</feature>
<dbReference type="InterPro" id="IPR036086">
    <property type="entry name" value="ParB/Sulfiredoxin_sf"/>
</dbReference>
<feature type="compositionally biased region" description="Basic and acidic residues" evidence="1">
    <location>
        <begin position="372"/>
        <end position="388"/>
    </location>
</feature>
<dbReference type="InterPro" id="IPR050336">
    <property type="entry name" value="Chromosome_partition/occlusion"/>
</dbReference>
<protein>
    <submittedName>
        <fullName evidence="3">Nuclease</fullName>
    </submittedName>
</protein>
<dbReference type="PANTHER" id="PTHR33375:SF1">
    <property type="entry name" value="CHROMOSOME-PARTITIONING PROTEIN PARB-RELATED"/>
    <property type="match status" value="1"/>
</dbReference>
<evidence type="ECO:0000259" key="2">
    <source>
        <dbReference type="SMART" id="SM00470"/>
    </source>
</evidence>
<evidence type="ECO:0000313" key="3">
    <source>
        <dbReference type="EMBL" id="ORW06397.1"/>
    </source>
</evidence>
<gene>
    <name evidence="3" type="ORF">AWC14_25710</name>
</gene>
<organism evidence="3 4">
    <name type="scientific">Mycobacterium kyorinense</name>
    <dbReference type="NCBI Taxonomy" id="487514"/>
    <lineage>
        <taxon>Bacteria</taxon>
        <taxon>Bacillati</taxon>
        <taxon>Actinomycetota</taxon>
        <taxon>Actinomycetes</taxon>
        <taxon>Mycobacteriales</taxon>
        <taxon>Mycobacteriaceae</taxon>
        <taxon>Mycobacterium</taxon>
    </lineage>
</organism>
<dbReference type="SUPFAM" id="SSF109709">
    <property type="entry name" value="KorB DNA-binding domain-like"/>
    <property type="match status" value="1"/>
</dbReference>
<dbReference type="Proteomes" id="UP000193487">
    <property type="component" value="Unassembled WGS sequence"/>
</dbReference>
<dbReference type="RefSeq" id="WP_085241197.1">
    <property type="nucleotide sequence ID" value="NZ_LQPE01000063.1"/>
</dbReference>
<dbReference type="SUPFAM" id="SSF110849">
    <property type="entry name" value="ParB/Sulfiredoxin"/>
    <property type="match status" value="1"/>
</dbReference>
<dbReference type="SMART" id="SM00470">
    <property type="entry name" value="ParB"/>
    <property type="match status" value="1"/>
</dbReference>
<proteinExistence type="predicted"/>
<dbReference type="GO" id="GO:0005694">
    <property type="term" value="C:chromosome"/>
    <property type="evidence" value="ECO:0007669"/>
    <property type="project" value="TreeGrafter"/>
</dbReference>
<evidence type="ECO:0000256" key="1">
    <source>
        <dbReference type="SAM" id="MobiDB-lite"/>
    </source>
</evidence>
<dbReference type="InterPro" id="IPR003115">
    <property type="entry name" value="ParB_N"/>
</dbReference>
<sequence length="554" mass="59909">MTDNITPAGNDNPDDSGHVETGTLEHIDPNTLIVDTNVRTEADLDADFIASIKEHGVLVPIVAVRGQDGQLLVRYGQRRTLAAREAGQQTVPVYIRSASGGDDTAQLVERVAGQIVENDHRRDLTTVQRAKGIQQMLDAGVSVTKVAKTLAVNKDTVKAAGTAGKSQAAMEALSTGQLSLTEAAALAEFDDVPGAVDKLIRASGTPWFDHTVAQLREQQASAAALREAEKPWQEKGFTILDRYPGSWDVDYVELSYLRTATGEQADETVVTDPAHWAVMLGEEDMWIDAETGDLVEEEAVDWDTQDNPEAVPAEGLRHANTVKEATMFVPEYFCLDYAAAGLVLDERFRRFAGLGLSGEKSTDTVDLDGDDQDAKAAREAAEAEAARETERRERRKVIALNKLGEAALQVRRQFVTKLLARKTPPKGAAIFVAECLARDSALLTDHQAQDTAAELLGVEGGQAVAKLVADLSANGDGRAQVITLALVLGALESRTPKDAWRGSTGYWGRHVGSGEYLRWLTDNGYQLAAVEEVVTKAKSADEVYDDYLAEVAQQ</sequence>
<keyword evidence="4" id="KW-1185">Reference proteome</keyword>
<reference evidence="3 4" key="1">
    <citation type="submission" date="2016-01" db="EMBL/GenBank/DDBJ databases">
        <title>The new phylogeny of the genus Mycobacterium.</title>
        <authorList>
            <person name="Tarcisio F."/>
            <person name="Conor M."/>
            <person name="Antonella G."/>
            <person name="Elisabetta G."/>
            <person name="Giulia F.S."/>
            <person name="Sara T."/>
            <person name="Anna F."/>
            <person name="Clotilde B."/>
            <person name="Roberto B."/>
            <person name="Veronica D.S."/>
            <person name="Fabio R."/>
            <person name="Monica P."/>
            <person name="Olivier J."/>
            <person name="Enrico T."/>
            <person name="Nicola S."/>
        </authorList>
    </citation>
    <scope>NUCLEOTIDE SEQUENCE [LARGE SCALE GENOMIC DNA]</scope>
    <source>
        <strain evidence="3 4">DSM 45166</strain>
    </source>
</reference>
<evidence type="ECO:0000313" key="4">
    <source>
        <dbReference type="Proteomes" id="UP000193487"/>
    </source>
</evidence>
<comment type="caution">
    <text evidence="3">The sequence shown here is derived from an EMBL/GenBank/DDBJ whole genome shotgun (WGS) entry which is preliminary data.</text>
</comment>
<dbReference type="OrthoDB" id="3846919at2"/>
<dbReference type="PANTHER" id="PTHR33375">
    <property type="entry name" value="CHROMOSOME-PARTITIONING PROTEIN PARB-RELATED"/>
    <property type="match status" value="1"/>
</dbReference>
<dbReference type="Pfam" id="PF02195">
    <property type="entry name" value="ParB_N"/>
    <property type="match status" value="1"/>
</dbReference>
<dbReference type="Gene3D" id="3.90.1530.10">
    <property type="entry name" value="Conserved hypothetical protein from pyrococcus furiosus pfu- 392566-001, ParB domain"/>
    <property type="match status" value="1"/>
</dbReference>
<dbReference type="Gene3D" id="1.10.10.2830">
    <property type="match status" value="1"/>
</dbReference>
<dbReference type="EMBL" id="LQPE01000063">
    <property type="protein sequence ID" value="ORW06397.1"/>
    <property type="molecule type" value="Genomic_DNA"/>
</dbReference>
<feature type="compositionally biased region" description="Basic and acidic residues" evidence="1">
    <location>
        <begin position="15"/>
        <end position="24"/>
    </location>
</feature>
<feature type="region of interest" description="Disordered" evidence="1">
    <location>
        <begin position="359"/>
        <end position="388"/>
    </location>
</feature>
<dbReference type="GO" id="GO:0007059">
    <property type="term" value="P:chromosome segregation"/>
    <property type="evidence" value="ECO:0007669"/>
    <property type="project" value="TreeGrafter"/>
</dbReference>
<name>A0A1X1Y5L5_9MYCO</name>
<accession>A0A1X1Y5L5</accession>
<feature type="region of interest" description="Disordered" evidence="1">
    <location>
        <begin position="1"/>
        <end position="24"/>
    </location>
</feature>